<accession>A0ABW3S7N2</accession>
<comment type="caution">
    <text evidence="2">The sequence shown here is derived from an EMBL/GenBank/DDBJ whole genome shotgun (WGS) entry which is preliminary data.</text>
</comment>
<dbReference type="Gene3D" id="3.30.565.10">
    <property type="entry name" value="Histidine kinase-like ATPase, C-terminal domain"/>
    <property type="match status" value="1"/>
</dbReference>
<keyword evidence="3" id="KW-1185">Reference proteome</keyword>
<dbReference type="SUPFAM" id="SSF55874">
    <property type="entry name" value="ATPase domain of HSP90 chaperone/DNA topoisomerase II/histidine kinase"/>
    <property type="match status" value="1"/>
</dbReference>
<dbReference type="Pfam" id="PF13589">
    <property type="entry name" value="HATPase_c_3"/>
    <property type="match status" value="1"/>
</dbReference>
<name>A0ABW3S7N2_9BACL</name>
<dbReference type="RefSeq" id="WP_240267728.1">
    <property type="nucleotide sequence ID" value="NZ_JAKSXN010000004.1"/>
</dbReference>
<evidence type="ECO:0000313" key="2">
    <source>
        <dbReference type="EMBL" id="MFD1180593.1"/>
    </source>
</evidence>
<protein>
    <submittedName>
        <fullName evidence="2">ATP-binding protein</fullName>
    </submittedName>
</protein>
<gene>
    <name evidence="2" type="ORF">ACFQ2Z_04415</name>
</gene>
<feature type="region of interest" description="Disordered" evidence="1">
    <location>
        <begin position="458"/>
        <end position="521"/>
    </location>
</feature>
<keyword evidence="2" id="KW-0547">Nucleotide-binding</keyword>
<organism evidence="2 3">
    <name type="scientific">Paenibacillus timonensis</name>
    <dbReference type="NCBI Taxonomy" id="225915"/>
    <lineage>
        <taxon>Bacteria</taxon>
        <taxon>Bacillati</taxon>
        <taxon>Bacillota</taxon>
        <taxon>Bacilli</taxon>
        <taxon>Bacillales</taxon>
        <taxon>Paenibacillaceae</taxon>
        <taxon>Paenibacillus</taxon>
    </lineage>
</organism>
<dbReference type="Proteomes" id="UP001597211">
    <property type="component" value="Unassembled WGS sequence"/>
</dbReference>
<proteinExistence type="predicted"/>
<dbReference type="EMBL" id="JBHTKZ010000004">
    <property type="protein sequence ID" value="MFD1180593.1"/>
    <property type="molecule type" value="Genomic_DNA"/>
</dbReference>
<keyword evidence="2" id="KW-0067">ATP-binding</keyword>
<sequence>MASNKVIRSVDVTPNPRILRTLGEIPFEPWQCFAEFIDNSIDAMEYADSAQIPLSKKQIIISWSSETTAAVDRRVEIRDTGPGMDLDTIRDAVKAGYSSKGRTSELGLFGMGFNISTARLGDETLFLSTKPGDLEWIGVQIDFESMINNEHYDVPVVSLEKGDPNEHGTRVVIRKLKPGIFEKLRRTESQIKSTIEDVYSPILSSNTELEILVQSKKCKPTPYCVWGESRYVIHSSNQVPAIIPINEVVGISLFDVSKNRYLSYEEEEVAYELNRNTGTFPPDVIEREKRVTGWLGIQRYSDTSLFGIDFIRNGRKILRKDKTLFNYYIDISGTSKLEYPTELGSTWGGRIVGEIHVDHLIPTYQKNDFDRTDKSWYELVNIIRGDGPILPKTRTELGYSGPNTSPLGSLVRAFSRMDPGTKNLAIPRETAREWKKKFEKNDPDYQADTKWYEAAQQCDQERANRGASSSGPVNIGSNPSDDPDGYGPPSTSTGSSGQGSSINTSNGTSGTNNSGKTSGTTVPQDEFAELISRSIIDIALTRAYRYKTCPSAIEVEVRRLTSGIIGSGTEGEPVFWDTRNIRELKFFYNPSHQFFMSWKTTPHEVMLLHLAETFRIRDRLDKTISSVYIELLEEMFPEERIDQLTIQERADNVFERIRTASTRLLSSREAEVLDAIHEHAGDLEDTLARLMSSPDLQVKLQTRAPGGISSIVAVPNRTLLRLISKFPEEFFDGKFFRINYQSLVLPTQEATERIRDEAKERILTYIKDALWVLSPLGAAQRGNNQKRMRDELLRCSHSLDLLEEVICD</sequence>
<evidence type="ECO:0000256" key="1">
    <source>
        <dbReference type="SAM" id="MobiDB-lite"/>
    </source>
</evidence>
<feature type="compositionally biased region" description="Low complexity" evidence="1">
    <location>
        <begin position="476"/>
        <end position="521"/>
    </location>
</feature>
<dbReference type="GO" id="GO:0005524">
    <property type="term" value="F:ATP binding"/>
    <property type="evidence" value="ECO:0007669"/>
    <property type="project" value="UniProtKB-KW"/>
</dbReference>
<reference evidence="3" key="1">
    <citation type="journal article" date="2019" name="Int. J. Syst. Evol. Microbiol.">
        <title>The Global Catalogue of Microorganisms (GCM) 10K type strain sequencing project: providing services to taxonomists for standard genome sequencing and annotation.</title>
        <authorList>
            <consortium name="The Broad Institute Genomics Platform"/>
            <consortium name="The Broad Institute Genome Sequencing Center for Infectious Disease"/>
            <person name="Wu L."/>
            <person name="Ma J."/>
        </authorList>
    </citation>
    <scope>NUCLEOTIDE SEQUENCE [LARGE SCALE GENOMIC DNA]</scope>
    <source>
        <strain evidence="3">CCUG 48216</strain>
    </source>
</reference>
<evidence type="ECO:0000313" key="3">
    <source>
        <dbReference type="Proteomes" id="UP001597211"/>
    </source>
</evidence>
<dbReference type="InterPro" id="IPR036890">
    <property type="entry name" value="HATPase_C_sf"/>
</dbReference>